<evidence type="ECO:0000313" key="11">
    <source>
        <dbReference type="Proteomes" id="UP000319523"/>
    </source>
</evidence>
<feature type="transmembrane region" description="Helical" evidence="8">
    <location>
        <begin position="111"/>
        <end position="132"/>
    </location>
</feature>
<feature type="transmembrane region" description="Helical" evidence="8">
    <location>
        <begin position="355"/>
        <end position="379"/>
    </location>
</feature>
<protein>
    <submittedName>
        <fullName evidence="10">Sugar porter family MFS transporter</fullName>
    </submittedName>
</protein>
<dbReference type="PRINTS" id="PR00171">
    <property type="entry name" value="SUGRTRNSPORT"/>
</dbReference>
<keyword evidence="4 8" id="KW-0812">Transmembrane</keyword>
<gene>
    <name evidence="10" type="ORF">FKM52_19195</name>
</gene>
<keyword evidence="6 8" id="KW-0472">Membrane</keyword>
<comment type="caution">
    <text evidence="10">The sequence shown here is derived from an EMBL/GenBank/DDBJ whole genome shotgun (WGS) entry which is preliminary data.</text>
</comment>
<evidence type="ECO:0000256" key="1">
    <source>
        <dbReference type="ARBA" id="ARBA00004127"/>
    </source>
</evidence>
<comment type="similarity">
    <text evidence="2 7">Belongs to the major facilitator superfamily. Sugar transporter (TC 2.A.1.1) family.</text>
</comment>
<feature type="domain" description="Major facilitator superfamily (MFS) profile" evidence="9">
    <location>
        <begin position="20"/>
        <end position="446"/>
    </location>
</feature>
<feature type="transmembrane region" description="Helical" evidence="8">
    <location>
        <begin position="327"/>
        <end position="349"/>
    </location>
</feature>
<dbReference type="AlphaFoldDB" id="A0A506V0G8"/>
<feature type="transmembrane region" description="Helical" evidence="8">
    <location>
        <begin position="144"/>
        <end position="166"/>
    </location>
</feature>
<keyword evidence="11" id="KW-1185">Reference proteome</keyword>
<dbReference type="PROSITE" id="PS50850">
    <property type="entry name" value="MFS"/>
    <property type="match status" value="1"/>
</dbReference>
<feature type="transmembrane region" description="Helical" evidence="8">
    <location>
        <begin position="423"/>
        <end position="442"/>
    </location>
</feature>
<evidence type="ECO:0000256" key="6">
    <source>
        <dbReference type="ARBA" id="ARBA00023136"/>
    </source>
</evidence>
<feature type="transmembrane region" description="Helical" evidence="8">
    <location>
        <begin position="56"/>
        <end position="74"/>
    </location>
</feature>
<reference evidence="10 11" key="1">
    <citation type="submission" date="2019-06" db="EMBL/GenBank/DDBJ databases">
        <authorList>
            <person name="Yang Y."/>
        </authorList>
    </citation>
    <scope>NUCLEOTIDE SEQUENCE [LARGE SCALE GENOMIC DNA]</scope>
    <source>
        <strain evidence="10 11">BIT-26</strain>
    </source>
</reference>
<accession>A0A506V0G8</accession>
<dbReference type="InterPro" id="IPR036259">
    <property type="entry name" value="MFS_trans_sf"/>
</dbReference>
<dbReference type="PROSITE" id="PS00216">
    <property type="entry name" value="SUGAR_TRANSPORT_1"/>
    <property type="match status" value="2"/>
</dbReference>
<dbReference type="GO" id="GO:0022857">
    <property type="term" value="F:transmembrane transporter activity"/>
    <property type="evidence" value="ECO:0007669"/>
    <property type="project" value="InterPro"/>
</dbReference>
<sequence length="461" mass="49670">MVSHAHVSAKTTWMRNVLLISLVTAVGGFLFGFDNGSISGSVGFLQERFTLDADGIGWVTSSIIVGCIIGVAIAGPLSDAAGRKKVLLLTALIFIFGVLGEALASSPEMLVWFRILVGIGIGLETTVAPLYIAEVSPAHIRGRLVSLNQLFNCVGNLTVFAIAAIIASQASEAWNIEYGWRVIFATGIVPAIVFLLLLAWVPESPRWLVRKGRDEQGLDVLRQINPDEAAAREQLKAIKAALRNEHSARLSDLFAPRLRKALAIGFCVALFQQITGINAIFYYAPEIFKSAGVNVSGAMSFTVLIGLTLVISTLVSMWIIDKVGRRTLLIFGSLGMAIALGCTGMLFRASETHTILLLICILAYVAVFAVSYGTVAWVIIAEIFPIHVRGVAVSIATFALWGGNFLVSRFFPVLVENISAANTFFIFAGISVVALLFVLAMVPETKGKTLEEIELEMHGKE</sequence>
<dbReference type="Gene3D" id="1.20.1250.20">
    <property type="entry name" value="MFS general substrate transporter like domains"/>
    <property type="match status" value="1"/>
</dbReference>
<dbReference type="InterPro" id="IPR005829">
    <property type="entry name" value="Sugar_transporter_CS"/>
</dbReference>
<evidence type="ECO:0000259" key="9">
    <source>
        <dbReference type="PROSITE" id="PS50850"/>
    </source>
</evidence>
<evidence type="ECO:0000256" key="4">
    <source>
        <dbReference type="ARBA" id="ARBA00022692"/>
    </source>
</evidence>
<feature type="transmembrane region" description="Helical" evidence="8">
    <location>
        <begin position="178"/>
        <end position="201"/>
    </location>
</feature>
<dbReference type="PANTHER" id="PTHR48020:SF12">
    <property type="entry name" value="PROTON MYO-INOSITOL COTRANSPORTER"/>
    <property type="match status" value="1"/>
</dbReference>
<dbReference type="Pfam" id="PF00083">
    <property type="entry name" value="Sugar_tr"/>
    <property type="match status" value="1"/>
</dbReference>
<evidence type="ECO:0000256" key="8">
    <source>
        <dbReference type="SAM" id="Phobius"/>
    </source>
</evidence>
<dbReference type="RefSeq" id="WP_141177769.1">
    <property type="nucleotide sequence ID" value="NZ_JBHUFX010000002.1"/>
</dbReference>
<evidence type="ECO:0000256" key="7">
    <source>
        <dbReference type="RuleBase" id="RU003346"/>
    </source>
</evidence>
<comment type="subcellular location">
    <subcellularLocation>
        <location evidence="1">Endomembrane system</location>
        <topology evidence="1">Multi-pass membrane protein</topology>
    </subcellularLocation>
</comment>
<name>A0A506V0G8_9GAMM</name>
<evidence type="ECO:0000256" key="3">
    <source>
        <dbReference type="ARBA" id="ARBA00022448"/>
    </source>
</evidence>
<dbReference type="EMBL" id="VHQI01000016">
    <property type="protein sequence ID" value="TPW39244.1"/>
    <property type="molecule type" value="Genomic_DNA"/>
</dbReference>
<organism evidence="10 11">
    <name type="scientific">Mixta tenebrionis</name>
    <dbReference type="NCBI Taxonomy" id="2562439"/>
    <lineage>
        <taxon>Bacteria</taxon>
        <taxon>Pseudomonadati</taxon>
        <taxon>Pseudomonadota</taxon>
        <taxon>Gammaproteobacteria</taxon>
        <taxon>Enterobacterales</taxon>
        <taxon>Erwiniaceae</taxon>
        <taxon>Mixta</taxon>
    </lineage>
</organism>
<dbReference type="InterPro" id="IPR050814">
    <property type="entry name" value="Myo-inositol_Transporter"/>
</dbReference>
<dbReference type="InterPro" id="IPR003663">
    <property type="entry name" value="Sugar/inositol_transpt"/>
</dbReference>
<evidence type="ECO:0000256" key="5">
    <source>
        <dbReference type="ARBA" id="ARBA00022989"/>
    </source>
</evidence>
<dbReference type="GO" id="GO:0005886">
    <property type="term" value="C:plasma membrane"/>
    <property type="evidence" value="ECO:0007669"/>
    <property type="project" value="UniProtKB-SubCell"/>
</dbReference>
<dbReference type="OrthoDB" id="5368493at2"/>
<dbReference type="SUPFAM" id="SSF103473">
    <property type="entry name" value="MFS general substrate transporter"/>
    <property type="match status" value="1"/>
</dbReference>
<keyword evidence="3 7" id="KW-0813">Transport</keyword>
<feature type="transmembrane region" description="Helical" evidence="8">
    <location>
        <begin position="86"/>
        <end position="105"/>
    </location>
</feature>
<evidence type="ECO:0000256" key="2">
    <source>
        <dbReference type="ARBA" id="ARBA00010992"/>
    </source>
</evidence>
<evidence type="ECO:0000313" key="10">
    <source>
        <dbReference type="EMBL" id="TPW39244.1"/>
    </source>
</evidence>
<dbReference type="PANTHER" id="PTHR48020">
    <property type="entry name" value="PROTON MYO-INOSITOL COTRANSPORTER"/>
    <property type="match status" value="1"/>
</dbReference>
<feature type="transmembrane region" description="Helical" evidence="8">
    <location>
        <begin position="391"/>
        <end position="411"/>
    </location>
</feature>
<feature type="transmembrane region" description="Helical" evidence="8">
    <location>
        <begin position="261"/>
        <end position="284"/>
    </location>
</feature>
<dbReference type="InterPro" id="IPR005828">
    <property type="entry name" value="MFS_sugar_transport-like"/>
</dbReference>
<dbReference type="PROSITE" id="PS00217">
    <property type="entry name" value="SUGAR_TRANSPORT_2"/>
    <property type="match status" value="1"/>
</dbReference>
<dbReference type="FunFam" id="1.20.1250.20:FF:000134">
    <property type="entry name" value="MFS sugar transporter protein"/>
    <property type="match status" value="1"/>
</dbReference>
<dbReference type="NCBIfam" id="TIGR00879">
    <property type="entry name" value="SP"/>
    <property type="match status" value="1"/>
</dbReference>
<dbReference type="Proteomes" id="UP000319523">
    <property type="component" value="Unassembled WGS sequence"/>
</dbReference>
<keyword evidence="5 8" id="KW-1133">Transmembrane helix</keyword>
<dbReference type="InterPro" id="IPR020846">
    <property type="entry name" value="MFS_dom"/>
</dbReference>
<feature type="transmembrane region" description="Helical" evidence="8">
    <location>
        <begin position="296"/>
        <end position="320"/>
    </location>
</feature>
<proteinExistence type="inferred from homology"/>